<evidence type="ECO:0000256" key="2">
    <source>
        <dbReference type="SAM" id="Phobius"/>
    </source>
</evidence>
<gene>
    <name evidence="3" type="ORF">UY3_02516</name>
</gene>
<evidence type="ECO:0000313" key="4">
    <source>
        <dbReference type="Proteomes" id="UP000031443"/>
    </source>
</evidence>
<feature type="region of interest" description="Disordered" evidence="1">
    <location>
        <begin position="194"/>
        <end position="218"/>
    </location>
</feature>
<keyword evidence="2" id="KW-0812">Transmembrane</keyword>
<keyword evidence="4" id="KW-1185">Reference proteome</keyword>
<feature type="region of interest" description="Disordered" evidence="1">
    <location>
        <begin position="134"/>
        <end position="154"/>
    </location>
</feature>
<reference evidence="4" key="1">
    <citation type="journal article" date="2013" name="Nat. Genet.">
        <title>The draft genomes of soft-shell turtle and green sea turtle yield insights into the development and evolution of the turtle-specific body plan.</title>
        <authorList>
            <person name="Wang Z."/>
            <person name="Pascual-Anaya J."/>
            <person name="Zadissa A."/>
            <person name="Li W."/>
            <person name="Niimura Y."/>
            <person name="Huang Z."/>
            <person name="Li C."/>
            <person name="White S."/>
            <person name="Xiong Z."/>
            <person name="Fang D."/>
            <person name="Wang B."/>
            <person name="Ming Y."/>
            <person name="Chen Y."/>
            <person name="Zheng Y."/>
            <person name="Kuraku S."/>
            <person name="Pignatelli M."/>
            <person name="Herrero J."/>
            <person name="Beal K."/>
            <person name="Nozawa M."/>
            <person name="Li Q."/>
            <person name="Wang J."/>
            <person name="Zhang H."/>
            <person name="Yu L."/>
            <person name="Shigenobu S."/>
            <person name="Wang J."/>
            <person name="Liu J."/>
            <person name="Flicek P."/>
            <person name="Searle S."/>
            <person name="Wang J."/>
            <person name="Kuratani S."/>
            <person name="Yin Y."/>
            <person name="Aken B."/>
            <person name="Zhang G."/>
            <person name="Irie N."/>
        </authorList>
    </citation>
    <scope>NUCLEOTIDE SEQUENCE [LARGE SCALE GENOMIC DNA]</scope>
</reference>
<evidence type="ECO:0000256" key="1">
    <source>
        <dbReference type="SAM" id="MobiDB-lite"/>
    </source>
</evidence>
<proteinExistence type="predicted"/>
<organism evidence="3 4">
    <name type="scientific">Chelonia mydas</name>
    <name type="common">Green sea-turtle</name>
    <name type="synonym">Chelonia agassizi</name>
    <dbReference type="NCBI Taxonomy" id="8469"/>
    <lineage>
        <taxon>Eukaryota</taxon>
        <taxon>Metazoa</taxon>
        <taxon>Chordata</taxon>
        <taxon>Craniata</taxon>
        <taxon>Vertebrata</taxon>
        <taxon>Euteleostomi</taxon>
        <taxon>Archelosauria</taxon>
        <taxon>Testudinata</taxon>
        <taxon>Testudines</taxon>
        <taxon>Cryptodira</taxon>
        <taxon>Durocryptodira</taxon>
        <taxon>Americhelydia</taxon>
        <taxon>Chelonioidea</taxon>
        <taxon>Cheloniidae</taxon>
        <taxon>Chelonia</taxon>
    </lineage>
</organism>
<keyword evidence="2" id="KW-0472">Membrane</keyword>
<protein>
    <submittedName>
        <fullName evidence="3">Uncharacterized protein</fullName>
    </submittedName>
</protein>
<feature type="region of interest" description="Disordered" evidence="1">
    <location>
        <begin position="1"/>
        <end position="20"/>
    </location>
</feature>
<feature type="transmembrane region" description="Helical" evidence="2">
    <location>
        <begin position="71"/>
        <end position="93"/>
    </location>
</feature>
<sequence>MACTSSSKRDGGTAQQQVTAARPLSWRNSPLEDEKITAGIQRIHMMQIDQNWLQLPAPAPTATTNGYMCKAGVYVVVAFIMSCLALESFLVILHDQCLLPIADWLFCDVQEALGGGERGESGLCSAEREGAEWGKKKRGSNGAEFQLGHPPENDSTVLETEAEAVVTGINAPLDQDGLALKEPQVTDYSGTIDTQQELAESGPAHLLRGNHSERRGWE</sequence>
<name>M7C763_CHEMY</name>
<accession>M7C763</accession>
<dbReference type="EMBL" id="KB514175">
    <property type="protein sequence ID" value="EMP40353.1"/>
    <property type="molecule type" value="Genomic_DNA"/>
</dbReference>
<dbReference type="Proteomes" id="UP000031443">
    <property type="component" value="Unassembled WGS sequence"/>
</dbReference>
<evidence type="ECO:0000313" key="3">
    <source>
        <dbReference type="EMBL" id="EMP40353.1"/>
    </source>
</evidence>
<dbReference type="AlphaFoldDB" id="M7C763"/>
<keyword evidence="2" id="KW-1133">Transmembrane helix</keyword>